<dbReference type="EMBL" id="GBXM01108715">
    <property type="protein sequence ID" value="JAG99861.1"/>
    <property type="molecule type" value="Transcribed_RNA"/>
</dbReference>
<proteinExistence type="predicted"/>
<protein>
    <submittedName>
        <fullName evidence="1">Uncharacterized protein</fullName>
    </submittedName>
</protein>
<organism evidence="1">
    <name type="scientific">Anguilla anguilla</name>
    <name type="common">European freshwater eel</name>
    <name type="synonym">Muraena anguilla</name>
    <dbReference type="NCBI Taxonomy" id="7936"/>
    <lineage>
        <taxon>Eukaryota</taxon>
        <taxon>Metazoa</taxon>
        <taxon>Chordata</taxon>
        <taxon>Craniata</taxon>
        <taxon>Vertebrata</taxon>
        <taxon>Euteleostomi</taxon>
        <taxon>Actinopterygii</taxon>
        <taxon>Neopterygii</taxon>
        <taxon>Teleostei</taxon>
        <taxon>Anguilliformes</taxon>
        <taxon>Anguillidae</taxon>
        <taxon>Anguilla</taxon>
    </lineage>
</organism>
<evidence type="ECO:0000313" key="1">
    <source>
        <dbReference type="EMBL" id="JAG99861.1"/>
    </source>
</evidence>
<reference evidence="1" key="1">
    <citation type="submission" date="2014-11" db="EMBL/GenBank/DDBJ databases">
        <authorList>
            <person name="Amaro Gonzalez C."/>
        </authorList>
    </citation>
    <scope>NUCLEOTIDE SEQUENCE</scope>
</reference>
<reference evidence="1" key="2">
    <citation type="journal article" date="2015" name="Fish Shellfish Immunol.">
        <title>Early steps in the European eel (Anguilla anguilla)-Vibrio vulnificus interaction in the gills: Role of the RtxA13 toxin.</title>
        <authorList>
            <person name="Callol A."/>
            <person name="Pajuelo D."/>
            <person name="Ebbesson L."/>
            <person name="Teles M."/>
            <person name="MacKenzie S."/>
            <person name="Amaro C."/>
        </authorList>
    </citation>
    <scope>NUCLEOTIDE SEQUENCE</scope>
</reference>
<accession>A0A0E9P6G2</accession>
<dbReference type="AlphaFoldDB" id="A0A0E9P6G2"/>
<name>A0A0E9P6G2_ANGAN</name>
<sequence length="47" mass="5003">MSVSVFLISSYIAVCGTGIALKKTQCGDCIISVYVLMLYGGILNEEV</sequence>